<evidence type="ECO:0000313" key="1">
    <source>
        <dbReference type="EMBL" id="MEK9501997.1"/>
    </source>
</evidence>
<evidence type="ECO:0000313" key="2">
    <source>
        <dbReference type="Proteomes" id="UP001484239"/>
    </source>
</evidence>
<dbReference type="Proteomes" id="UP001484239">
    <property type="component" value="Unassembled WGS sequence"/>
</dbReference>
<sequence>MHDTVTGIRFSAIAAIAILAYACSVGDSRPVSDDAVEPPSDSEFVAVDDIDLGDGSWSDQRTAELYLDADADAEFVTIASRNRGGPAVRGGVGPVGDTRLWAVVAREATGAQTVLYSRIVPQGHIEVVAAEADDGRTGLLILERSPATLRTYRVDYAGPRDVRVERLGEWSLDPNADWYGSAPPPIQVAAVRR</sequence>
<keyword evidence="2" id="KW-1185">Reference proteome</keyword>
<protein>
    <submittedName>
        <fullName evidence="1">Uncharacterized protein</fullName>
    </submittedName>
</protein>
<accession>A0ABU9ED00</accession>
<gene>
    <name evidence="1" type="ORF">WI372_13470</name>
</gene>
<comment type="caution">
    <text evidence="1">The sequence shown here is derived from an EMBL/GenBank/DDBJ whole genome shotgun (WGS) entry which is preliminary data.</text>
</comment>
<dbReference type="EMBL" id="JBBHLI010000008">
    <property type="protein sequence ID" value="MEK9501997.1"/>
    <property type="molecule type" value="Genomic_DNA"/>
</dbReference>
<name>A0ABU9ED00_9BACT</name>
<reference evidence="1 2" key="1">
    <citation type="submission" date="2024-02" db="EMBL/GenBank/DDBJ databases">
        <title>A novel Gemmatimonadota bacterium.</title>
        <authorList>
            <person name="Du Z.-J."/>
            <person name="Ye Y.-Q."/>
        </authorList>
    </citation>
    <scope>NUCLEOTIDE SEQUENCE [LARGE SCALE GENOMIC DNA]</scope>
    <source>
        <strain evidence="1 2">DH-20</strain>
    </source>
</reference>
<proteinExistence type="predicted"/>
<dbReference type="RefSeq" id="WP_405282630.1">
    <property type="nucleotide sequence ID" value="NZ_CP144380.1"/>
</dbReference>
<organism evidence="1 2">
    <name type="scientific">Gaopeijia maritima</name>
    <dbReference type="NCBI Taxonomy" id="3119007"/>
    <lineage>
        <taxon>Bacteria</taxon>
        <taxon>Pseudomonadati</taxon>
        <taxon>Gemmatimonadota</taxon>
        <taxon>Longimicrobiia</taxon>
        <taxon>Gaopeijiales</taxon>
        <taxon>Gaopeijiaceae</taxon>
        <taxon>Gaopeijia</taxon>
    </lineage>
</organism>